<keyword evidence="5" id="KW-1185">Reference proteome</keyword>
<accession>A0A1H6IVC5</accession>
<proteinExistence type="inferred from homology"/>
<feature type="compositionally biased region" description="Basic and acidic residues" evidence="2">
    <location>
        <begin position="111"/>
        <end position="125"/>
    </location>
</feature>
<dbReference type="PANTHER" id="PTHR34135">
    <property type="entry name" value="LYSOZYME"/>
    <property type="match status" value="1"/>
</dbReference>
<feature type="compositionally biased region" description="Basic and acidic residues" evidence="2">
    <location>
        <begin position="59"/>
        <end position="83"/>
    </location>
</feature>
<organism evidence="4 5">
    <name type="scientific">Parafannyhessea umbonata</name>
    <dbReference type="NCBI Taxonomy" id="604330"/>
    <lineage>
        <taxon>Bacteria</taxon>
        <taxon>Bacillati</taxon>
        <taxon>Actinomycetota</taxon>
        <taxon>Coriobacteriia</taxon>
        <taxon>Coriobacteriales</taxon>
        <taxon>Atopobiaceae</taxon>
        <taxon>Parafannyhessea</taxon>
    </lineage>
</organism>
<dbReference type="Gene3D" id="3.20.20.80">
    <property type="entry name" value="Glycosidases"/>
    <property type="match status" value="1"/>
</dbReference>
<comment type="similarity">
    <text evidence="1">Belongs to the glycosyl hydrolase 25 family.</text>
</comment>
<sequence length="429" mass="47969">MSQDRQKKRATKRTAPHARISRRPSGTPHDSTRYRERLTHESGRDARRPARVATPSHNDIQRRPYRETASHQEVRGTRVDRSRQATSQARTSRGPRDRSGRTNARAHKVAQLRESRERRADEARVRNARRTRREKAQVPIKIAIATVALLLVVAILQLPVFSSPSADASQDAQDTRQPSANQISASVSDPNKVFRSAFDWSNLKSEGDRLSYVVDGKTLSRCGIDVSEHSGDIDWKAVADDGVDFAYIRLGYRATADGAIHLDTHYKRNIKQAQAAGLDVGVYFYSQAANEDEAVEEANYVCDTLGDLDLRYPIAFDMEPSATGTDRISALSNSERSAAAQAFCKQVASRGYRVIIYGSRSDLASYSLKDFADYGFWYAEYADKPSLSLQMGIWQYSDKATVDGIDEKVDLDLDLTAVLARGDEKDFDQ</sequence>
<dbReference type="InterPro" id="IPR017853">
    <property type="entry name" value="GH"/>
</dbReference>
<feature type="region of interest" description="Disordered" evidence="2">
    <location>
        <begin position="1"/>
        <end position="135"/>
    </location>
</feature>
<gene>
    <name evidence="4" type="ORF">SAMN05216447_10413</name>
</gene>
<dbReference type="EMBL" id="FNWT01000004">
    <property type="protein sequence ID" value="SEH50506.1"/>
    <property type="molecule type" value="Genomic_DNA"/>
</dbReference>
<reference evidence="4 5" key="1">
    <citation type="submission" date="2016-10" db="EMBL/GenBank/DDBJ databases">
        <authorList>
            <person name="Varghese N."/>
            <person name="Submissions S."/>
        </authorList>
    </citation>
    <scope>NUCLEOTIDE SEQUENCE [LARGE SCALE GENOMIC DNA]</scope>
    <source>
        <strain evidence="4 5">WCP15</strain>
    </source>
</reference>
<dbReference type="Proteomes" id="UP000199135">
    <property type="component" value="Unassembled WGS sequence"/>
</dbReference>
<feature type="compositionally biased region" description="Basic and acidic residues" evidence="2">
    <location>
        <begin position="30"/>
        <end position="48"/>
    </location>
</feature>
<keyword evidence="3" id="KW-1133">Transmembrane helix</keyword>
<dbReference type="PANTHER" id="PTHR34135:SF2">
    <property type="entry name" value="LYSOZYME"/>
    <property type="match status" value="1"/>
</dbReference>
<evidence type="ECO:0000256" key="1">
    <source>
        <dbReference type="ARBA" id="ARBA00010646"/>
    </source>
</evidence>
<evidence type="ECO:0000256" key="3">
    <source>
        <dbReference type="SAM" id="Phobius"/>
    </source>
</evidence>
<dbReference type="InterPro" id="IPR002053">
    <property type="entry name" value="Glyco_hydro_25"/>
</dbReference>
<feature type="region of interest" description="Disordered" evidence="2">
    <location>
        <begin position="164"/>
        <end position="186"/>
    </location>
</feature>
<dbReference type="Pfam" id="PF01183">
    <property type="entry name" value="Glyco_hydro_25"/>
    <property type="match status" value="1"/>
</dbReference>
<feature type="transmembrane region" description="Helical" evidence="3">
    <location>
        <begin position="138"/>
        <end position="160"/>
    </location>
</feature>
<comment type="caution">
    <text evidence="4">The sequence shown here is derived from an EMBL/GenBank/DDBJ whole genome shotgun (WGS) entry which is preliminary data.</text>
</comment>
<feature type="compositionally biased region" description="Polar residues" evidence="2">
    <location>
        <begin position="175"/>
        <end position="186"/>
    </location>
</feature>
<dbReference type="CDD" id="cd06414">
    <property type="entry name" value="GH25_LytC-like"/>
    <property type="match status" value="1"/>
</dbReference>
<feature type="compositionally biased region" description="Basic residues" evidence="2">
    <location>
        <begin position="1"/>
        <end position="22"/>
    </location>
</feature>
<dbReference type="GO" id="GO:0016787">
    <property type="term" value="F:hydrolase activity"/>
    <property type="evidence" value="ECO:0007669"/>
    <property type="project" value="UniProtKB-KW"/>
</dbReference>
<dbReference type="RefSeq" id="WP_078687558.1">
    <property type="nucleotide sequence ID" value="NZ_FNWT01000004.1"/>
</dbReference>
<keyword evidence="3" id="KW-0812">Transmembrane</keyword>
<keyword evidence="3" id="KW-0472">Membrane</keyword>
<keyword evidence="4" id="KW-0378">Hydrolase</keyword>
<protein>
    <submittedName>
        <fullName evidence="4">Glycosyl hydrolases family 25</fullName>
    </submittedName>
</protein>
<evidence type="ECO:0000256" key="2">
    <source>
        <dbReference type="SAM" id="MobiDB-lite"/>
    </source>
</evidence>
<name>A0A1H6IVC5_9ACTN</name>
<evidence type="ECO:0000313" key="4">
    <source>
        <dbReference type="EMBL" id="SEH50506.1"/>
    </source>
</evidence>
<dbReference type="SUPFAM" id="SSF51445">
    <property type="entry name" value="(Trans)glycosidases"/>
    <property type="match status" value="1"/>
</dbReference>
<evidence type="ECO:0000313" key="5">
    <source>
        <dbReference type="Proteomes" id="UP000199135"/>
    </source>
</evidence>
<dbReference type="PROSITE" id="PS51904">
    <property type="entry name" value="GLYCOSYL_HYDROL_F25_2"/>
    <property type="match status" value="1"/>
</dbReference>